<dbReference type="InterPro" id="IPR036641">
    <property type="entry name" value="HPT_dom_sf"/>
</dbReference>
<dbReference type="Proteomes" id="UP000475249">
    <property type="component" value="Unassembled WGS sequence"/>
</dbReference>
<dbReference type="AlphaFoldDB" id="A0A6L9E770"/>
<accession>A0A6L9E770</accession>
<name>A0A6L9E770_9FLAO</name>
<sequence length="106" mass="12537">MQEKPNLDYIEALAAGEEDFKKKFINILKEEFPEEKEEYMDNLNRDLPREASLNVHKLKHKLSILGLSESYVLAVDHEEALREGNREYEGKFLKILENIERFLKTI</sequence>
<comment type="caution">
    <text evidence="1">The sequence shown here is derived from an EMBL/GenBank/DDBJ whole genome shotgun (WGS) entry which is preliminary data.</text>
</comment>
<dbReference type="RefSeq" id="WP_161433254.1">
    <property type="nucleotide sequence ID" value="NZ_WXYO01000001.1"/>
</dbReference>
<protein>
    <submittedName>
        <fullName evidence="1">Hpt domain-containing protein</fullName>
    </submittedName>
</protein>
<dbReference type="EMBL" id="WXYO01000001">
    <property type="protein sequence ID" value="NAS10442.1"/>
    <property type="molecule type" value="Genomic_DNA"/>
</dbReference>
<proteinExistence type="predicted"/>
<evidence type="ECO:0000313" key="1">
    <source>
        <dbReference type="EMBL" id="NAS10442.1"/>
    </source>
</evidence>
<dbReference type="Gene3D" id="1.20.120.160">
    <property type="entry name" value="HPT domain"/>
    <property type="match status" value="1"/>
</dbReference>
<dbReference type="SUPFAM" id="SSF47226">
    <property type="entry name" value="Histidine-containing phosphotransfer domain, HPT domain"/>
    <property type="match status" value="1"/>
</dbReference>
<gene>
    <name evidence="1" type="ORF">GTQ38_00410</name>
</gene>
<reference evidence="1 2" key="1">
    <citation type="submission" date="2020-01" db="EMBL/GenBank/DDBJ databases">
        <title>Bacteria diversity of Porities sp.</title>
        <authorList>
            <person name="Wang G."/>
        </authorList>
    </citation>
    <scope>NUCLEOTIDE SEQUENCE [LARGE SCALE GENOMIC DNA]</scope>
    <source>
        <strain evidence="1 2">R33</strain>
    </source>
</reference>
<dbReference type="GO" id="GO:0000160">
    <property type="term" value="P:phosphorelay signal transduction system"/>
    <property type="evidence" value="ECO:0007669"/>
    <property type="project" value="InterPro"/>
</dbReference>
<keyword evidence="2" id="KW-1185">Reference proteome</keyword>
<evidence type="ECO:0000313" key="2">
    <source>
        <dbReference type="Proteomes" id="UP000475249"/>
    </source>
</evidence>
<organism evidence="1 2">
    <name type="scientific">Poritiphilus flavus</name>
    <dbReference type="NCBI Taxonomy" id="2697053"/>
    <lineage>
        <taxon>Bacteria</taxon>
        <taxon>Pseudomonadati</taxon>
        <taxon>Bacteroidota</taxon>
        <taxon>Flavobacteriia</taxon>
        <taxon>Flavobacteriales</taxon>
        <taxon>Flavobacteriaceae</taxon>
        <taxon>Poritiphilus</taxon>
    </lineage>
</organism>